<gene>
    <name evidence="2" type="ORF">CHGG_04375</name>
</gene>
<feature type="compositionally biased region" description="Polar residues" evidence="1">
    <location>
        <begin position="264"/>
        <end position="290"/>
    </location>
</feature>
<feature type="region of interest" description="Disordered" evidence="1">
    <location>
        <begin position="1"/>
        <end position="20"/>
    </location>
</feature>
<protein>
    <submittedName>
        <fullName evidence="2">Uncharacterized protein</fullName>
    </submittedName>
</protein>
<dbReference type="AlphaFoldDB" id="Q2H1H1"/>
<dbReference type="HOGENOM" id="CLU_959773_0_0_1"/>
<dbReference type="EMBL" id="CH408032">
    <property type="protein sequence ID" value="EAQ87756.1"/>
    <property type="molecule type" value="Genomic_DNA"/>
</dbReference>
<accession>Q2H1H1</accession>
<keyword evidence="3" id="KW-1185">Reference proteome</keyword>
<name>Q2H1H1_CHAGB</name>
<dbReference type="RefSeq" id="XP_001223589.1">
    <property type="nucleotide sequence ID" value="XM_001223588.1"/>
</dbReference>
<feature type="compositionally biased region" description="Low complexity" evidence="1">
    <location>
        <begin position="170"/>
        <end position="183"/>
    </location>
</feature>
<proteinExistence type="predicted"/>
<dbReference type="eggNOG" id="ENOG502R1J4">
    <property type="taxonomic scope" value="Eukaryota"/>
</dbReference>
<feature type="region of interest" description="Disordered" evidence="1">
    <location>
        <begin position="162"/>
        <end position="290"/>
    </location>
</feature>
<dbReference type="InParanoid" id="Q2H1H1"/>
<feature type="compositionally biased region" description="Polar residues" evidence="1">
    <location>
        <begin position="206"/>
        <end position="215"/>
    </location>
</feature>
<organism evidence="2 3">
    <name type="scientific">Chaetomium globosum (strain ATCC 6205 / CBS 148.51 / DSM 1962 / NBRC 6347 / NRRL 1970)</name>
    <name type="common">Soil fungus</name>
    <dbReference type="NCBI Taxonomy" id="306901"/>
    <lineage>
        <taxon>Eukaryota</taxon>
        <taxon>Fungi</taxon>
        <taxon>Dikarya</taxon>
        <taxon>Ascomycota</taxon>
        <taxon>Pezizomycotina</taxon>
        <taxon>Sordariomycetes</taxon>
        <taxon>Sordariomycetidae</taxon>
        <taxon>Sordariales</taxon>
        <taxon>Chaetomiaceae</taxon>
        <taxon>Chaetomium</taxon>
    </lineage>
</organism>
<sequence>MALSARLSPAPDKSVQHNFEESAEAEVGAAIACHNESNPTLGTQRADAGTKVRFAKFRRPRRSGHTIDQEIDHGEALCYTYTQCFYPAPARDCLYDAADSSKCESKTVAETNACFCRNGGDFITTAAACIGQASKGNLRTVYRTMRDACDTSDTPINVTEGEFMDAAEGTSSTTSSTTSASNTGAWPKKDWGGSPDPRMSDPRISGHTSGFNWESPSHLAFPNAALAPSPPLPIQELDGSHQFRPGSTEAPAEMGGTPVVTTPPLANSQFTQPYHSGQQYPRQGWNQPQP</sequence>
<evidence type="ECO:0000313" key="3">
    <source>
        <dbReference type="Proteomes" id="UP000001056"/>
    </source>
</evidence>
<evidence type="ECO:0000313" key="2">
    <source>
        <dbReference type="EMBL" id="EAQ87756.1"/>
    </source>
</evidence>
<dbReference type="Proteomes" id="UP000001056">
    <property type="component" value="Unassembled WGS sequence"/>
</dbReference>
<dbReference type="VEuPathDB" id="FungiDB:CHGG_04375"/>
<evidence type="ECO:0000256" key="1">
    <source>
        <dbReference type="SAM" id="MobiDB-lite"/>
    </source>
</evidence>
<dbReference type="OrthoDB" id="5311469at2759"/>
<reference evidence="3" key="1">
    <citation type="journal article" date="2015" name="Genome Announc.">
        <title>Draft genome sequence of the cellulolytic fungus Chaetomium globosum.</title>
        <authorList>
            <person name="Cuomo C.A."/>
            <person name="Untereiner W.A."/>
            <person name="Ma L.-J."/>
            <person name="Grabherr M."/>
            <person name="Birren B.W."/>
        </authorList>
    </citation>
    <scope>NUCLEOTIDE SEQUENCE [LARGE SCALE GENOMIC DNA]</scope>
    <source>
        <strain evidence="3">ATCC 6205 / CBS 148.51 / DSM 1962 / NBRC 6347 / NRRL 1970</strain>
    </source>
</reference>
<dbReference type="GeneID" id="4393051"/>